<protein>
    <submittedName>
        <fullName evidence="1">Uncharacterized protein</fullName>
    </submittedName>
</protein>
<reference evidence="1 2" key="1">
    <citation type="journal article" date="2001" name="FEMS Microbiol. Lett.">
        <title>Oceanobacillus iheyensis gen. nov., sp. nov., a deep-sea extremely halotolerant and alkaliphilic species isolated from a depth of 1050 m on the Iheya Ridge.</title>
        <authorList>
            <person name="Lu J."/>
            <person name="Nogi Y."/>
            <person name="Takami H."/>
        </authorList>
    </citation>
    <scope>NUCLEOTIDE SEQUENCE [LARGE SCALE GENOMIC DNA]</scope>
    <source>
        <strain evidence="2">DSM 14371 / CIP 107618 / JCM 11309 / KCTC 3954 / HTE831</strain>
    </source>
</reference>
<dbReference type="eggNOG" id="ENOG50338F2">
    <property type="taxonomic scope" value="Bacteria"/>
</dbReference>
<reference evidence="1 2" key="2">
    <citation type="journal article" date="2002" name="Nucleic Acids Res.">
        <title>Genome sequence of Oceanobacillus iheyensis isolated from the Iheya Ridge and its unexpected adaptive capabilities to extreme environments.</title>
        <authorList>
            <person name="Takami H."/>
            <person name="Takaki Y."/>
            <person name="Uchiyama I."/>
        </authorList>
    </citation>
    <scope>NUCLEOTIDE SEQUENCE [LARGE SCALE GENOMIC DNA]</scope>
    <source>
        <strain evidence="2">DSM 14371 / CIP 107618 / JCM 11309 / KCTC 3954 / HTE831</strain>
    </source>
</reference>
<evidence type="ECO:0000313" key="1">
    <source>
        <dbReference type="EMBL" id="BAC12225.1"/>
    </source>
</evidence>
<proteinExistence type="predicted"/>
<dbReference type="HOGENOM" id="CLU_1676076_0_0_9"/>
<dbReference type="RefSeq" id="WP_011064671.1">
    <property type="nucleotide sequence ID" value="NC_004193.1"/>
</dbReference>
<dbReference type="EMBL" id="BA000028">
    <property type="protein sequence ID" value="BAC12225.1"/>
    <property type="molecule type" value="Genomic_DNA"/>
</dbReference>
<dbReference type="Proteomes" id="UP000000822">
    <property type="component" value="Chromosome"/>
</dbReference>
<keyword evidence="2" id="KW-1185">Reference proteome</keyword>
<dbReference type="KEGG" id="oih:OB0269"/>
<dbReference type="OrthoDB" id="2878914at2"/>
<accession>Q8ETJ1</accession>
<gene>
    <name evidence="1" type="ordered locus">OB0269</name>
</gene>
<organism evidence="1 2">
    <name type="scientific">Oceanobacillus iheyensis (strain DSM 14371 / CIP 107618 / JCM 11309 / KCTC 3954 / HTE831)</name>
    <dbReference type="NCBI Taxonomy" id="221109"/>
    <lineage>
        <taxon>Bacteria</taxon>
        <taxon>Bacillati</taxon>
        <taxon>Bacillota</taxon>
        <taxon>Bacilli</taxon>
        <taxon>Bacillales</taxon>
        <taxon>Bacillaceae</taxon>
        <taxon>Oceanobacillus</taxon>
    </lineage>
</organism>
<dbReference type="STRING" id="221109.gene:10732472"/>
<evidence type="ECO:0000313" key="2">
    <source>
        <dbReference type="Proteomes" id="UP000000822"/>
    </source>
</evidence>
<name>Q8ETJ1_OCEIH</name>
<sequence length="157" mass="18102">MFLLLLIFLVGSFILLITFIYPVGKLFTASIDLSQESIGEFSLYEELGAHHTEQLANFKKRDEENGISYHHEDHFVRANEGNEITSISMGKPYRTSSGLNVGDSTEDVERIYGDEYYTYSEMGLGDAMVYIDRENNIEFTVWTQEERVRYIWLASSD</sequence>
<dbReference type="AlphaFoldDB" id="Q8ETJ1"/>